<gene>
    <name evidence="3" type="ORF">CFIO01_06480</name>
</gene>
<dbReference type="PANTHER" id="PTHR22893:SF91">
    <property type="entry name" value="NADPH DEHYDROGENASE 2-RELATED"/>
    <property type="match status" value="1"/>
</dbReference>
<name>A0A010RRB6_9PEZI</name>
<dbReference type="SUPFAM" id="SSF51395">
    <property type="entry name" value="FMN-linked oxidoreductases"/>
    <property type="match status" value="1"/>
</dbReference>
<dbReference type="Pfam" id="PF00724">
    <property type="entry name" value="Oxidored_FMN"/>
    <property type="match status" value="1"/>
</dbReference>
<sequence>MSNLLQPVVVGNKFHLANRVVMGSMTRNRCMNDCKPGDEQIQHYSERAKHGAGLIVAEGTFIDRQGCDWKWAPLMITDHHAQAWEKVTAAVHTQGGKIYFQPWHLGERARMRRNDLKFLIFDCLGRCQNERIPIMQENNHPVVAPSKIPAQGGKYRDLPGTPGHTHNITEIDDPRDFVNMYRRSAILAKRAGFDGIELLAQGHSGYLPQQFLNSRANTRTDAYGGSVENRCRFILEVSDVLAEVFGSEFVCIKICPTDQTNDSVVTYREMKDVYTHLIKELVKRRIGLINLSRRGANHNTGTGDFFGNTTRPDGFPLPLGYDPVIDFGPLVKFPGSPSMLMANYDYTVDEADRLVGEGKLDLITFGRPFIYNPDVIFRIQHGIPFAENNRGNNVHYGPFEEPNQNYNDWPTVAAA</sequence>
<dbReference type="GO" id="GO:0010181">
    <property type="term" value="F:FMN binding"/>
    <property type="evidence" value="ECO:0007669"/>
    <property type="project" value="InterPro"/>
</dbReference>
<comment type="caution">
    <text evidence="3">The sequence shown here is derived from an EMBL/GenBank/DDBJ whole genome shotgun (WGS) entry which is preliminary data.</text>
</comment>
<dbReference type="eggNOG" id="KOG0134">
    <property type="taxonomic scope" value="Eukaryota"/>
</dbReference>
<proteinExistence type="predicted"/>
<dbReference type="Gene3D" id="3.20.20.70">
    <property type="entry name" value="Aldolase class I"/>
    <property type="match status" value="1"/>
</dbReference>
<dbReference type="AlphaFoldDB" id="A0A010RRB6"/>
<keyword evidence="4" id="KW-1185">Reference proteome</keyword>
<organism evidence="3 4">
    <name type="scientific">Colletotrichum fioriniae PJ7</name>
    <dbReference type="NCBI Taxonomy" id="1445577"/>
    <lineage>
        <taxon>Eukaryota</taxon>
        <taxon>Fungi</taxon>
        <taxon>Dikarya</taxon>
        <taxon>Ascomycota</taxon>
        <taxon>Pezizomycotina</taxon>
        <taxon>Sordariomycetes</taxon>
        <taxon>Hypocreomycetidae</taxon>
        <taxon>Glomerellales</taxon>
        <taxon>Glomerellaceae</taxon>
        <taxon>Colletotrichum</taxon>
        <taxon>Colletotrichum acutatum species complex</taxon>
    </lineage>
</organism>
<dbReference type="HOGENOM" id="CLU_012153_0_3_1"/>
<dbReference type="InterPro" id="IPR013785">
    <property type="entry name" value="Aldolase_TIM"/>
</dbReference>
<dbReference type="InterPro" id="IPR001155">
    <property type="entry name" value="OxRdtase_FMN_N"/>
</dbReference>
<reference evidence="3 4" key="1">
    <citation type="submission" date="2014-02" db="EMBL/GenBank/DDBJ databases">
        <title>The genome sequence of Colletotrichum fioriniae PJ7.</title>
        <authorList>
            <person name="Baroncelli R."/>
            <person name="Thon M.R."/>
        </authorList>
    </citation>
    <scope>NUCLEOTIDE SEQUENCE [LARGE SCALE GENOMIC DNA]</scope>
    <source>
        <strain evidence="3 4">PJ7</strain>
    </source>
</reference>
<dbReference type="OrthoDB" id="276546at2759"/>
<evidence type="ECO:0000313" key="3">
    <source>
        <dbReference type="EMBL" id="EXF74803.1"/>
    </source>
</evidence>
<dbReference type="PANTHER" id="PTHR22893">
    <property type="entry name" value="NADH OXIDOREDUCTASE-RELATED"/>
    <property type="match status" value="1"/>
</dbReference>
<dbReference type="Proteomes" id="UP000020467">
    <property type="component" value="Unassembled WGS sequence"/>
</dbReference>
<dbReference type="KEGG" id="cfj:CFIO01_06480"/>
<dbReference type="GO" id="GO:0016491">
    <property type="term" value="F:oxidoreductase activity"/>
    <property type="evidence" value="ECO:0007669"/>
    <property type="project" value="InterPro"/>
</dbReference>
<dbReference type="InterPro" id="IPR045247">
    <property type="entry name" value="Oye-like"/>
</dbReference>
<feature type="domain" description="NADH:flavin oxidoreductase/NADH oxidase N-terminal" evidence="2">
    <location>
        <begin position="4"/>
        <end position="289"/>
    </location>
</feature>
<evidence type="ECO:0000259" key="2">
    <source>
        <dbReference type="Pfam" id="PF00724"/>
    </source>
</evidence>
<keyword evidence="1" id="KW-0285">Flavoprotein</keyword>
<evidence type="ECO:0000313" key="4">
    <source>
        <dbReference type="Proteomes" id="UP000020467"/>
    </source>
</evidence>
<accession>A0A010RRB6</accession>
<dbReference type="EMBL" id="JARH01000941">
    <property type="protein sequence ID" value="EXF74803.1"/>
    <property type="molecule type" value="Genomic_DNA"/>
</dbReference>
<protein>
    <recommendedName>
        <fullName evidence="2">NADH:flavin oxidoreductase/NADH oxidase N-terminal domain-containing protein</fullName>
    </recommendedName>
</protein>
<evidence type="ECO:0000256" key="1">
    <source>
        <dbReference type="ARBA" id="ARBA00022630"/>
    </source>
</evidence>